<dbReference type="Proteomes" id="UP001579974">
    <property type="component" value="Unassembled WGS sequence"/>
</dbReference>
<evidence type="ECO:0000256" key="1">
    <source>
        <dbReference type="ARBA" id="ARBA00022428"/>
    </source>
</evidence>
<dbReference type="NCBIfam" id="TIGR03695">
    <property type="entry name" value="menH_SHCHC"/>
    <property type="match status" value="1"/>
</dbReference>
<protein>
    <recommendedName>
        <fullName evidence="3">Putative 2-succinyl-6-hydroxy-2,4-cyclohexadiene-1-carboxylate synthase</fullName>
        <shortName evidence="3">SHCHC synthase</shortName>
        <ecNumber evidence="3">4.2.99.20</ecNumber>
    </recommendedName>
</protein>
<dbReference type="RefSeq" id="WP_275476430.1">
    <property type="nucleotide sequence ID" value="NZ_CP162940.1"/>
</dbReference>
<organism evidence="5 6">
    <name type="scientific">Alicyclobacillus fastidiosus</name>
    <dbReference type="NCBI Taxonomy" id="392011"/>
    <lineage>
        <taxon>Bacteria</taxon>
        <taxon>Bacillati</taxon>
        <taxon>Bacillota</taxon>
        <taxon>Bacilli</taxon>
        <taxon>Bacillales</taxon>
        <taxon>Alicyclobacillaceae</taxon>
        <taxon>Alicyclobacillus</taxon>
    </lineage>
</organism>
<accession>A0ABV5AHN3</accession>
<reference evidence="5 6" key="1">
    <citation type="journal article" date="2024" name="Int. J. Mol. Sci.">
        <title>Exploration of Alicyclobacillus spp. Genome in Search of Antibiotic Resistance.</title>
        <authorList>
            <person name="Bucka-Kolendo J."/>
            <person name="Kiousi D.E."/>
            <person name="Dekowska A."/>
            <person name="Mikolajczuk-Szczyrba A."/>
            <person name="Karadedos D.M."/>
            <person name="Michael P."/>
            <person name="Galanis A."/>
            <person name="Sokolowska B."/>
        </authorList>
    </citation>
    <scope>NUCLEOTIDE SEQUENCE [LARGE SCALE GENOMIC DNA]</scope>
    <source>
        <strain evidence="5 6">KKP 3000</strain>
    </source>
</reference>
<sequence length="273" mass="30262">MDDAFRTIKIRGVQYHVYEAGEGTPLLMLHGFTGSHEVFQPFVRALGKQFHCIVPDLLGHGQTDAPLETSRYAMDETLADLACLLDEFDIPRAHVFGYSMGGRIALSFAASFPQRVHRLVLEGASPGLRTEEERRARRASDDALATKLESQGVAAFVRDWEEIPLFASQKRLPKEQFLRQRAVRESQRAKGLAASLRGIGTGAQPSMWPHLSEIEARTLLITGELDRKFTGIASDMSRQLPHCDKVVIANAGHTPHVEEPQSFISALADFLTS</sequence>
<dbReference type="PANTHER" id="PTHR42916:SF1">
    <property type="entry name" value="PROTEIN PHYLLO, CHLOROPLASTIC"/>
    <property type="match status" value="1"/>
</dbReference>
<dbReference type="SUPFAM" id="SSF53474">
    <property type="entry name" value="alpha/beta-Hydrolases"/>
    <property type="match status" value="1"/>
</dbReference>
<proteinExistence type="inferred from homology"/>
<dbReference type="PANTHER" id="PTHR42916">
    <property type="entry name" value="2-SUCCINYL-5-ENOLPYRUVYL-6-HYDROXY-3-CYCLOHEXENE-1-CARBOXYLATE SYNTHASE"/>
    <property type="match status" value="1"/>
</dbReference>
<dbReference type="GO" id="GO:0070205">
    <property type="term" value="F:2-succinyl-6-hydroxy-2,4-cyclohexadiene-1-carboxylate synthase activity"/>
    <property type="evidence" value="ECO:0007669"/>
    <property type="project" value="UniProtKB-EC"/>
</dbReference>
<keyword evidence="1 3" id="KW-0474">Menaquinone biosynthesis</keyword>
<dbReference type="Gene3D" id="3.40.50.1820">
    <property type="entry name" value="alpha/beta hydrolase"/>
    <property type="match status" value="1"/>
</dbReference>
<comment type="pathway">
    <text evidence="3">Quinol/quinone metabolism; menaquinone biosynthesis.</text>
</comment>
<gene>
    <name evidence="3 5" type="primary">menH</name>
    <name evidence="5" type="ORF">KKP3000_000570</name>
</gene>
<keyword evidence="2 3" id="KW-0456">Lyase</keyword>
<evidence type="ECO:0000313" key="5">
    <source>
        <dbReference type="EMBL" id="MFB5191788.1"/>
    </source>
</evidence>
<dbReference type="InterPro" id="IPR000073">
    <property type="entry name" value="AB_hydrolase_1"/>
</dbReference>
<comment type="function">
    <text evidence="3">Catalyzes a proton abstraction reaction that results in 2,5-elimination of pyruvate from 2-succinyl-5-enolpyruvyl-6-hydroxy-3-cyclohexene-1-carboxylate (SEPHCHC) and the formation of 2-succinyl-6-hydroxy-2,4-cyclohexadiene-1-carboxylate (SHCHC).</text>
</comment>
<evidence type="ECO:0000259" key="4">
    <source>
        <dbReference type="Pfam" id="PF00561"/>
    </source>
</evidence>
<evidence type="ECO:0000313" key="6">
    <source>
        <dbReference type="Proteomes" id="UP001579974"/>
    </source>
</evidence>
<comment type="caution">
    <text evidence="5">The sequence shown here is derived from an EMBL/GenBank/DDBJ whole genome shotgun (WGS) entry which is preliminary data.</text>
</comment>
<comment type="pathway">
    <text evidence="3">Quinol/quinone metabolism; 1,4-dihydroxy-2-naphthoate biosynthesis; 1,4-dihydroxy-2-naphthoate from chorismate: step 3/7.</text>
</comment>
<comment type="similarity">
    <text evidence="3">Belongs to the AB hydrolase superfamily. MenH family.</text>
</comment>
<keyword evidence="6" id="KW-1185">Reference proteome</keyword>
<evidence type="ECO:0000256" key="2">
    <source>
        <dbReference type="ARBA" id="ARBA00023239"/>
    </source>
</evidence>
<dbReference type="Pfam" id="PF00561">
    <property type="entry name" value="Abhydrolase_1"/>
    <property type="match status" value="1"/>
</dbReference>
<dbReference type="HAMAP" id="MF_01660">
    <property type="entry name" value="MenH"/>
    <property type="match status" value="1"/>
</dbReference>
<comment type="subunit">
    <text evidence="3">Monomer.</text>
</comment>
<dbReference type="InterPro" id="IPR029058">
    <property type="entry name" value="AB_hydrolase_fold"/>
</dbReference>
<name>A0ABV5AHN3_9BACL</name>
<evidence type="ECO:0000256" key="3">
    <source>
        <dbReference type="HAMAP-Rule" id="MF_01660"/>
    </source>
</evidence>
<dbReference type="PRINTS" id="PR00111">
    <property type="entry name" value="ABHYDROLASE"/>
</dbReference>
<feature type="domain" description="AB hydrolase-1" evidence="4">
    <location>
        <begin position="25"/>
        <end position="260"/>
    </location>
</feature>
<comment type="catalytic activity">
    <reaction evidence="3">
        <text>5-enolpyruvoyl-6-hydroxy-2-succinyl-cyclohex-3-ene-1-carboxylate = (1R,6R)-6-hydroxy-2-succinyl-cyclohexa-2,4-diene-1-carboxylate + pyruvate</text>
        <dbReference type="Rhea" id="RHEA:25597"/>
        <dbReference type="ChEBI" id="CHEBI:15361"/>
        <dbReference type="ChEBI" id="CHEBI:58689"/>
        <dbReference type="ChEBI" id="CHEBI:58818"/>
        <dbReference type="EC" id="4.2.99.20"/>
    </reaction>
</comment>
<dbReference type="EMBL" id="JBDXSU010000014">
    <property type="protein sequence ID" value="MFB5191788.1"/>
    <property type="molecule type" value="Genomic_DNA"/>
</dbReference>
<dbReference type="InterPro" id="IPR022485">
    <property type="entry name" value="SHCHC_synthase_MenH"/>
</dbReference>
<dbReference type="EC" id="4.2.99.20" evidence="3"/>